<name>A0AAN8R7R7_9PEZI</name>
<gene>
    <name evidence="2" type="ORF">TWF718_003294</name>
</gene>
<dbReference type="Proteomes" id="UP001313282">
    <property type="component" value="Unassembled WGS sequence"/>
</dbReference>
<evidence type="ECO:0000256" key="1">
    <source>
        <dbReference type="SAM" id="MobiDB-lite"/>
    </source>
</evidence>
<reference evidence="2 3" key="1">
    <citation type="submission" date="2019-10" db="EMBL/GenBank/DDBJ databases">
        <authorList>
            <person name="Palmer J.M."/>
        </authorList>
    </citation>
    <scope>NUCLEOTIDE SEQUENCE [LARGE SCALE GENOMIC DNA]</scope>
    <source>
        <strain evidence="2 3">TWF718</strain>
    </source>
</reference>
<accession>A0AAN8R7R7</accession>
<feature type="compositionally biased region" description="Polar residues" evidence="1">
    <location>
        <begin position="173"/>
        <end position="197"/>
    </location>
</feature>
<keyword evidence="3" id="KW-1185">Reference proteome</keyword>
<protein>
    <submittedName>
        <fullName evidence="2">Uncharacterized protein</fullName>
    </submittedName>
</protein>
<organism evidence="2 3">
    <name type="scientific">Orbilia javanica</name>
    <dbReference type="NCBI Taxonomy" id="47235"/>
    <lineage>
        <taxon>Eukaryota</taxon>
        <taxon>Fungi</taxon>
        <taxon>Dikarya</taxon>
        <taxon>Ascomycota</taxon>
        <taxon>Pezizomycotina</taxon>
        <taxon>Orbiliomycetes</taxon>
        <taxon>Orbiliales</taxon>
        <taxon>Orbiliaceae</taxon>
        <taxon>Orbilia</taxon>
    </lineage>
</organism>
<dbReference type="EMBL" id="JAVHNR010000012">
    <property type="protein sequence ID" value="KAK6329863.1"/>
    <property type="molecule type" value="Genomic_DNA"/>
</dbReference>
<feature type="compositionally biased region" description="Acidic residues" evidence="1">
    <location>
        <begin position="259"/>
        <end position="269"/>
    </location>
</feature>
<sequence>MDPIENSFILPSGFSCPHTNPQFQSFSQPAASFMAHAPGPIQPAVILDNNNQINLSTINPLLMLSQHVPVLPVAPPLAPVGFPPAIAAVDAVTPEEFPTQSMPLDAFGGLDYATLLECLPPDAPDTDFTSFLEDNIVSPHQPGALSTMGTGIEMVDVLYMPLSTLPANVLSQLEQPNPNQSMDQLISQPTPNPSSDFFGQPSDAQPGETEIQKLQMAAEMAARFPPELVVHNYTAGIEYDLSVPLNIPEWKDLPKDSEDVSEDDNENGDSDNSLWIHDPKAATRVLARKAETRCAMNRRREEYQKRRARMLKRRRDFIALGERADMYFVQDVRNECRNSGVDDPENQWSDHDFDTELYILRDVGKAAVEDGSAPLDVHAICELNELKIAANDAKNEAYLADSCGYTANRASMDPTQVLKEAEEREAAERLDRFYILVSVPRQLFDIKLVDVNSPELTRPWGYLSLVRKIHESRLRPCLKYFLYKELDRVQCISMRRNNSIGMADRIESLEWDVKDYMKKGEVESAHNIRTVARDYRAGFVRMPQDGGSFLYYEGKLTGYFPTGKLVPFIYSMLKQGGGPIWKEDGNQPRTLPEVYTRALTKLVAEENSEPNYCVHGNLIDGSN</sequence>
<proteinExistence type="predicted"/>
<comment type="caution">
    <text evidence="2">The sequence shown here is derived from an EMBL/GenBank/DDBJ whole genome shotgun (WGS) entry which is preliminary data.</text>
</comment>
<evidence type="ECO:0000313" key="3">
    <source>
        <dbReference type="Proteomes" id="UP001313282"/>
    </source>
</evidence>
<feature type="region of interest" description="Disordered" evidence="1">
    <location>
        <begin position="173"/>
        <end position="206"/>
    </location>
</feature>
<feature type="region of interest" description="Disordered" evidence="1">
    <location>
        <begin position="254"/>
        <end position="275"/>
    </location>
</feature>
<dbReference type="AlphaFoldDB" id="A0AAN8R7R7"/>
<evidence type="ECO:0000313" key="2">
    <source>
        <dbReference type="EMBL" id="KAK6329863.1"/>
    </source>
</evidence>